<dbReference type="InterPro" id="IPR011990">
    <property type="entry name" value="TPR-like_helical_dom_sf"/>
</dbReference>
<dbReference type="CDD" id="cd01949">
    <property type="entry name" value="GGDEF"/>
    <property type="match status" value="1"/>
</dbReference>
<evidence type="ECO:0000313" key="8">
    <source>
        <dbReference type="EMBL" id="ACA88083.1"/>
    </source>
</evidence>
<dbReference type="FunFam" id="3.30.70.270:FF:000001">
    <property type="entry name" value="Diguanylate cyclase domain protein"/>
    <property type="match status" value="1"/>
</dbReference>
<evidence type="ECO:0000313" key="9">
    <source>
        <dbReference type="Proteomes" id="UP000002168"/>
    </source>
</evidence>
<dbReference type="EC" id="2.7.7.65" evidence="2"/>
<dbReference type="SUPFAM" id="SSF48452">
    <property type="entry name" value="TPR-like"/>
    <property type="match status" value="2"/>
</dbReference>
<keyword evidence="5" id="KW-0472">Membrane</keyword>
<evidence type="ECO:0000256" key="5">
    <source>
        <dbReference type="SAM" id="Phobius"/>
    </source>
</evidence>
<evidence type="ECO:0000256" key="6">
    <source>
        <dbReference type="SAM" id="SignalP"/>
    </source>
</evidence>
<feature type="chain" id="PRO_5002766506" description="diguanylate cyclase" evidence="6">
    <location>
        <begin position="18"/>
        <end position="659"/>
    </location>
</feature>
<dbReference type="InterPro" id="IPR043128">
    <property type="entry name" value="Rev_trsase/Diguanyl_cyclase"/>
</dbReference>
<dbReference type="eggNOG" id="COG0457">
    <property type="taxonomic scope" value="Bacteria"/>
</dbReference>
<dbReference type="AlphaFoldDB" id="B1KER8"/>
<protein>
    <recommendedName>
        <fullName evidence="2">diguanylate cyclase</fullName>
        <ecNumber evidence="2">2.7.7.65</ecNumber>
    </recommendedName>
</protein>
<dbReference type="Pfam" id="PF00990">
    <property type="entry name" value="GGDEF"/>
    <property type="match status" value="1"/>
</dbReference>
<dbReference type="InterPro" id="IPR029787">
    <property type="entry name" value="Nucleotide_cyclase"/>
</dbReference>
<feature type="coiled-coil region" evidence="4">
    <location>
        <begin position="70"/>
        <end position="97"/>
    </location>
</feature>
<evidence type="ECO:0000259" key="7">
    <source>
        <dbReference type="PROSITE" id="PS50887"/>
    </source>
</evidence>
<dbReference type="Proteomes" id="UP000002168">
    <property type="component" value="Chromosome"/>
</dbReference>
<dbReference type="PANTHER" id="PTHR45138">
    <property type="entry name" value="REGULATORY COMPONENTS OF SENSORY TRANSDUCTION SYSTEM"/>
    <property type="match status" value="1"/>
</dbReference>
<dbReference type="Gene3D" id="1.25.40.10">
    <property type="entry name" value="Tetratricopeptide repeat domain"/>
    <property type="match status" value="1"/>
</dbReference>
<dbReference type="GO" id="GO:0052621">
    <property type="term" value="F:diguanylate cyclase activity"/>
    <property type="evidence" value="ECO:0007669"/>
    <property type="project" value="UniProtKB-EC"/>
</dbReference>
<feature type="signal peptide" evidence="6">
    <location>
        <begin position="1"/>
        <end position="17"/>
    </location>
</feature>
<keyword evidence="6" id="KW-0732">Signal</keyword>
<reference evidence="8 9" key="1">
    <citation type="submission" date="2008-02" db="EMBL/GenBank/DDBJ databases">
        <title>Complete sequence of Shewanella woodyi ATCC 51908.</title>
        <authorList>
            <consortium name="US DOE Joint Genome Institute"/>
            <person name="Copeland A."/>
            <person name="Lucas S."/>
            <person name="Lapidus A."/>
            <person name="Glavina del Rio T."/>
            <person name="Dalin E."/>
            <person name="Tice H."/>
            <person name="Bruce D."/>
            <person name="Goodwin L."/>
            <person name="Pitluck S."/>
            <person name="Sims D."/>
            <person name="Brettin T."/>
            <person name="Detter J.C."/>
            <person name="Han C."/>
            <person name="Kuske C.R."/>
            <person name="Schmutz J."/>
            <person name="Larimer F."/>
            <person name="Land M."/>
            <person name="Hauser L."/>
            <person name="Kyrpides N."/>
            <person name="Lykidis A."/>
            <person name="Zhao J.-S."/>
            <person name="Richardson P."/>
        </authorList>
    </citation>
    <scope>NUCLEOTIDE SEQUENCE [LARGE SCALE GENOMIC DNA]</scope>
    <source>
        <strain evidence="9">ATCC 51908 / MS32</strain>
    </source>
</reference>
<dbReference type="eggNOG" id="COG3706">
    <property type="taxonomic scope" value="Bacteria"/>
</dbReference>
<dbReference type="KEGG" id="swd:Swoo_3824"/>
<feature type="domain" description="GGDEF" evidence="7">
    <location>
        <begin position="488"/>
        <end position="621"/>
    </location>
</feature>
<accession>B1KER8</accession>
<dbReference type="STRING" id="392500.Swoo_3824"/>
<dbReference type="PROSITE" id="PS50887">
    <property type="entry name" value="GGDEF"/>
    <property type="match status" value="1"/>
</dbReference>
<comment type="catalytic activity">
    <reaction evidence="3">
        <text>2 GTP = 3',3'-c-di-GMP + 2 diphosphate</text>
        <dbReference type="Rhea" id="RHEA:24898"/>
        <dbReference type="ChEBI" id="CHEBI:33019"/>
        <dbReference type="ChEBI" id="CHEBI:37565"/>
        <dbReference type="ChEBI" id="CHEBI:58805"/>
        <dbReference type="EC" id="2.7.7.65"/>
    </reaction>
</comment>
<dbReference type="InterPro" id="IPR000160">
    <property type="entry name" value="GGDEF_dom"/>
</dbReference>
<keyword evidence="5" id="KW-1133">Transmembrane helix</keyword>
<comment type="cofactor">
    <cofactor evidence="1">
        <name>Mg(2+)</name>
        <dbReference type="ChEBI" id="CHEBI:18420"/>
    </cofactor>
</comment>
<dbReference type="RefSeq" id="WP_012326414.1">
    <property type="nucleotide sequence ID" value="NC_010506.1"/>
</dbReference>
<evidence type="ECO:0000256" key="1">
    <source>
        <dbReference type="ARBA" id="ARBA00001946"/>
    </source>
</evidence>
<sequence precursor="true">MRLLLLILFLFSTFGLAAQPNSTFSRNLNSIEEQLYSLPFRAQARLIEMEEVDLKEKQPIPLLVRYFTLRASAALQLNEAEQAIKAAEKGLKYVKGKPEFKAEQFQLQLRFIQALLMQGKNQLVLSQLNSLLEATESFNDPATTAEILLVKAQAYRDNGEYDISMAAMMSSLETAKQADDQVLLKRISSNLGAVLLSLNGFDKAELLLEQSYLFFKQRKMSFNQLLVKMDIAELAKKRGQDKKAIHEYLKALNLAQVLGDGFHRFRINLLIAELLFDRGETERMKQYLQASEVLSERENTRYFISKFNLLKVNEKLINNNYQEALDLLSTLLPKLNKYSSLYRSELQLHLAASKTYYGLGDFENAYLTLLNYQESFNQFSADEQLENLERQKLLYKLERLKAENQQLSWNNVLHTLELENSEDEIEYLNILIFFAIVSVSLTSLAALWINRRRIRWGKIANTDSLTNLYNRRYLSHKLLSLNKPDNDAPLSCILLDIDLFKVVNDSYGHIVGDEVLVKVATLFINNVREKDICARIGGEEFMILLPNTNLQQASDIAEDLRLKIESLHFASLKGEPFTITSSFGVVEAGKEQSFSELSNAVDLLLYTAKQNGRNRVETGTPKFTNSQEMEQGHSKMAQQLANLKRKAQRLLFMLTQLIK</sequence>
<organism evidence="8 9">
    <name type="scientific">Shewanella woodyi (strain ATCC 51908 / MS32)</name>
    <dbReference type="NCBI Taxonomy" id="392500"/>
    <lineage>
        <taxon>Bacteria</taxon>
        <taxon>Pseudomonadati</taxon>
        <taxon>Pseudomonadota</taxon>
        <taxon>Gammaproteobacteria</taxon>
        <taxon>Alteromonadales</taxon>
        <taxon>Shewanellaceae</taxon>
        <taxon>Shewanella</taxon>
    </lineage>
</organism>
<keyword evidence="4" id="KW-0175">Coiled coil</keyword>
<name>B1KER8_SHEWM</name>
<evidence type="ECO:0000256" key="2">
    <source>
        <dbReference type="ARBA" id="ARBA00012528"/>
    </source>
</evidence>
<dbReference type="Gene3D" id="3.30.70.270">
    <property type="match status" value="1"/>
</dbReference>
<dbReference type="InterPro" id="IPR050469">
    <property type="entry name" value="Diguanylate_Cyclase"/>
</dbReference>
<evidence type="ECO:0000256" key="4">
    <source>
        <dbReference type="SAM" id="Coils"/>
    </source>
</evidence>
<dbReference type="EMBL" id="CP000961">
    <property type="protein sequence ID" value="ACA88083.1"/>
    <property type="molecule type" value="Genomic_DNA"/>
</dbReference>
<dbReference type="SMART" id="SM00267">
    <property type="entry name" value="GGDEF"/>
    <property type="match status" value="1"/>
</dbReference>
<keyword evidence="5" id="KW-0812">Transmembrane</keyword>
<dbReference type="HOGENOM" id="CLU_403290_0_0_6"/>
<keyword evidence="9" id="KW-1185">Reference proteome</keyword>
<dbReference type="SUPFAM" id="SSF55073">
    <property type="entry name" value="Nucleotide cyclase"/>
    <property type="match status" value="1"/>
</dbReference>
<gene>
    <name evidence="8" type="ordered locus">Swoo_3824</name>
</gene>
<evidence type="ECO:0000256" key="3">
    <source>
        <dbReference type="ARBA" id="ARBA00034247"/>
    </source>
</evidence>
<proteinExistence type="predicted"/>
<dbReference type="PANTHER" id="PTHR45138:SF9">
    <property type="entry name" value="DIGUANYLATE CYCLASE DGCM-RELATED"/>
    <property type="match status" value="1"/>
</dbReference>
<dbReference type="NCBIfam" id="TIGR00254">
    <property type="entry name" value="GGDEF"/>
    <property type="match status" value="1"/>
</dbReference>
<feature type="transmembrane region" description="Helical" evidence="5">
    <location>
        <begin position="427"/>
        <end position="449"/>
    </location>
</feature>